<sequence>MEQRTLFQRLRPHLLFIFGLFMLTSIYFFPAWEGKELSLQDVRTGNAATMELRHYKAETGKYPNWTNALFGGMPGYLIASEYPNTFIGTAAAAVLRIFPRPVDVVFLQMVGMYMLLVVLLGNGTVSRVVNSVRVADSKVVDELVPLSGTTRGWLAAMGAVAYAFGSWNILSIEAGHISKALSLAYAPGILAGLVLCLRGRYWSGAAVTGLFACLNISANHVQITFYLFLCVGLYVLIEGIRLLRAGLAKQLVMGLVIFGVTTGLGMATYSKRLLILNEFSKETIRGKSELTAKTTAVAASPGQPAVAETSGRAKATDGLDEDYAFQYSYGIGDALTLFIPNLFGGGSGGLTEKSELYNALTSRGYPAEDALVAVSQQIPAYWGDEYGIGGPAYAGAIVVFLFVLSLFISKGNLRWYLLASAAFMLILALGKNMMVINGLLFNYFPFFNKFRAVTMALTLMQLFLAAGAALAVYSVVARKLTVADIKRPLLISFGLTGGLALLLALVGGSLLSFRGPNDSQLFGPQGGDLVQALVNDRIGLMRADAFRTFFFITVAAALIWAYVSGRLKAAFFLPLLFLFLTVDIYSVAKRYINNQSFRSKSLVDAAFDETPADAQILQDKALSYRVFDNTGDFMSDNRPSYFHKSIGGYNAAKLRRYQELIQYGFRAGNPENILNMLNVKYIIAAQTDSTGRPVGAPQAQQNPSALGNAWFVQQVQQVPNADAEMAALKTADPRTTALVDQRYADQLKGLPATLTPTGTIALTAYSPDKMTYQSDSPTEQVAVFSEIFYRGNDDWKAYIDGKETPHFRTDYVLRGLRIPAGKHIIEFRFDPKTAALGNTLDLIANVGLVLLLIAGLYFSLRGNTGNVAAEKDKVGVKA</sequence>
<keyword evidence="1" id="KW-1133">Transmembrane helix</keyword>
<dbReference type="InterPro" id="IPR018580">
    <property type="entry name" value="Uncharacterised_YfhO"/>
</dbReference>
<feature type="transmembrane region" description="Helical" evidence="1">
    <location>
        <begin position="182"/>
        <end position="203"/>
    </location>
</feature>
<keyword evidence="1" id="KW-0472">Membrane</keyword>
<feature type="transmembrane region" description="Helical" evidence="1">
    <location>
        <begin position="452"/>
        <end position="477"/>
    </location>
</feature>
<keyword evidence="3" id="KW-1185">Reference proteome</keyword>
<feature type="transmembrane region" description="Helical" evidence="1">
    <location>
        <begin position="570"/>
        <end position="588"/>
    </location>
</feature>
<evidence type="ECO:0008006" key="4">
    <source>
        <dbReference type="Google" id="ProtNLM"/>
    </source>
</evidence>
<dbReference type="PANTHER" id="PTHR38454">
    <property type="entry name" value="INTEGRAL MEMBRANE PROTEIN-RELATED"/>
    <property type="match status" value="1"/>
</dbReference>
<comment type="caution">
    <text evidence="2">The sequence shown here is derived from an EMBL/GenBank/DDBJ whole genome shotgun (WGS) entry which is preliminary data.</text>
</comment>
<keyword evidence="1" id="KW-0812">Transmembrane</keyword>
<dbReference type="PANTHER" id="PTHR38454:SF1">
    <property type="entry name" value="INTEGRAL MEMBRANE PROTEIN"/>
    <property type="match status" value="1"/>
</dbReference>
<organism evidence="2 3">
    <name type="scientific">Fibrella aquatilis</name>
    <dbReference type="NCBI Taxonomy" id="2817059"/>
    <lineage>
        <taxon>Bacteria</taxon>
        <taxon>Pseudomonadati</taxon>
        <taxon>Bacteroidota</taxon>
        <taxon>Cytophagia</taxon>
        <taxon>Cytophagales</taxon>
        <taxon>Spirosomataceae</taxon>
        <taxon>Fibrella</taxon>
    </lineage>
</organism>
<feature type="transmembrane region" description="Helical" evidence="1">
    <location>
        <begin position="250"/>
        <end position="269"/>
    </location>
</feature>
<feature type="transmembrane region" description="Helical" evidence="1">
    <location>
        <begin position="842"/>
        <end position="860"/>
    </location>
</feature>
<feature type="transmembrane region" description="Helical" evidence="1">
    <location>
        <begin position="489"/>
        <end position="513"/>
    </location>
</feature>
<reference evidence="2 3" key="1">
    <citation type="submission" date="2021-03" db="EMBL/GenBank/DDBJ databases">
        <title>Fibrella sp. HMF5036 genome sequencing and assembly.</title>
        <authorList>
            <person name="Kang H."/>
            <person name="Kim H."/>
            <person name="Bae S."/>
            <person name="Joh K."/>
        </authorList>
    </citation>
    <scope>NUCLEOTIDE SEQUENCE [LARGE SCALE GENOMIC DNA]</scope>
    <source>
        <strain evidence="2 3">HMF5036</strain>
    </source>
</reference>
<feature type="transmembrane region" description="Helical" evidence="1">
    <location>
        <begin position="415"/>
        <end position="440"/>
    </location>
</feature>
<proteinExistence type="predicted"/>
<feature type="transmembrane region" description="Helical" evidence="1">
    <location>
        <begin position="152"/>
        <end position="170"/>
    </location>
</feature>
<dbReference type="Proteomes" id="UP000664795">
    <property type="component" value="Unassembled WGS sequence"/>
</dbReference>
<feature type="transmembrane region" description="Helical" evidence="1">
    <location>
        <begin position="545"/>
        <end position="563"/>
    </location>
</feature>
<feature type="transmembrane region" description="Helical" evidence="1">
    <location>
        <begin position="12"/>
        <end position="32"/>
    </location>
</feature>
<evidence type="ECO:0000313" key="2">
    <source>
        <dbReference type="EMBL" id="MBO0929498.1"/>
    </source>
</evidence>
<evidence type="ECO:0000313" key="3">
    <source>
        <dbReference type="Proteomes" id="UP000664795"/>
    </source>
</evidence>
<dbReference type="EMBL" id="JAFMYU010000001">
    <property type="protein sequence ID" value="MBO0929498.1"/>
    <property type="molecule type" value="Genomic_DNA"/>
</dbReference>
<feature type="transmembrane region" description="Helical" evidence="1">
    <location>
        <begin position="110"/>
        <end position="132"/>
    </location>
</feature>
<feature type="transmembrane region" description="Helical" evidence="1">
    <location>
        <begin position="82"/>
        <end position="98"/>
    </location>
</feature>
<protein>
    <recommendedName>
        <fullName evidence="4">YfhO family protein</fullName>
    </recommendedName>
</protein>
<name>A0A939JXN3_9BACT</name>
<feature type="transmembrane region" description="Helical" evidence="1">
    <location>
        <begin position="223"/>
        <end position="243"/>
    </location>
</feature>
<evidence type="ECO:0000256" key="1">
    <source>
        <dbReference type="SAM" id="Phobius"/>
    </source>
</evidence>
<feature type="transmembrane region" description="Helical" evidence="1">
    <location>
        <begin position="390"/>
        <end position="408"/>
    </location>
</feature>
<gene>
    <name evidence="2" type="ORF">J2I48_00750</name>
</gene>
<dbReference type="AlphaFoldDB" id="A0A939JXN3"/>
<accession>A0A939JXN3</accession>